<reference evidence="7 8" key="1">
    <citation type="submission" date="2024-06" db="EMBL/GenBank/DDBJ databases">
        <title>A chromosome level genome sequence of Diviner's sage (Salvia divinorum).</title>
        <authorList>
            <person name="Ford S.A."/>
            <person name="Ro D.-K."/>
            <person name="Ness R.W."/>
            <person name="Phillips M.A."/>
        </authorList>
    </citation>
    <scope>NUCLEOTIDE SEQUENCE [LARGE SCALE GENOMIC DNA]</scope>
    <source>
        <strain evidence="7">SAF-2024a</strain>
        <tissue evidence="7">Leaf</tissue>
    </source>
</reference>
<dbReference type="PANTHER" id="PTHR32002">
    <property type="entry name" value="PROTEIN NLP8"/>
    <property type="match status" value="1"/>
</dbReference>
<protein>
    <submittedName>
        <fullName evidence="7">Protein NLP9-like</fullName>
    </submittedName>
</protein>
<dbReference type="GO" id="GO:0003677">
    <property type="term" value="F:DNA binding"/>
    <property type="evidence" value="ECO:0007669"/>
    <property type="project" value="UniProtKB-KW"/>
</dbReference>
<evidence type="ECO:0000259" key="5">
    <source>
        <dbReference type="PROSITE" id="PS51519"/>
    </source>
</evidence>
<comment type="caution">
    <text evidence="7">The sequence shown here is derived from an EMBL/GenBank/DDBJ whole genome shotgun (WGS) entry which is preliminary data.</text>
</comment>
<evidence type="ECO:0000256" key="3">
    <source>
        <dbReference type="ARBA" id="ARBA00023163"/>
    </source>
</evidence>
<gene>
    <name evidence="7" type="ORF">AAHA92_28140</name>
</gene>
<evidence type="ECO:0000313" key="8">
    <source>
        <dbReference type="Proteomes" id="UP001567538"/>
    </source>
</evidence>
<keyword evidence="2" id="KW-0238">DNA-binding</keyword>
<dbReference type="AlphaFoldDB" id="A0ABD1FUJ8"/>
<dbReference type="Pfam" id="PF22922">
    <property type="entry name" value="GAF_NLP"/>
    <property type="match status" value="1"/>
</dbReference>
<dbReference type="InterPro" id="IPR000270">
    <property type="entry name" value="PB1_dom"/>
</dbReference>
<dbReference type="SUPFAM" id="SSF54277">
    <property type="entry name" value="CAD &amp; PB1 domains"/>
    <property type="match status" value="1"/>
</dbReference>
<dbReference type="InterPro" id="IPR055081">
    <property type="entry name" value="NLP1-9_GAF"/>
</dbReference>
<dbReference type="Pfam" id="PF00564">
    <property type="entry name" value="PB1"/>
    <property type="match status" value="1"/>
</dbReference>
<dbReference type="PROSITE" id="PS51745">
    <property type="entry name" value="PB1"/>
    <property type="match status" value="1"/>
</dbReference>
<evidence type="ECO:0000259" key="6">
    <source>
        <dbReference type="PROSITE" id="PS51745"/>
    </source>
</evidence>
<organism evidence="7 8">
    <name type="scientific">Salvia divinorum</name>
    <name type="common">Maria pastora</name>
    <name type="synonym">Diviner's sage</name>
    <dbReference type="NCBI Taxonomy" id="28513"/>
    <lineage>
        <taxon>Eukaryota</taxon>
        <taxon>Viridiplantae</taxon>
        <taxon>Streptophyta</taxon>
        <taxon>Embryophyta</taxon>
        <taxon>Tracheophyta</taxon>
        <taxon>Spermatophyta</taxon>
        <taxon>Magnoliopsida</taxon>
        <taxon>eudicotyledons</taxon>
        <taxon>Gunneridae</taxon>
        <taxon>Pentapetalae</taxon>
        <taxon>asterids</taxon>
        <taxon>lamiids</taxon>
        <taxon>Lamiales</taxon>
        <taxon>Lamiaceae</taxon>
        <taxon>Nepetoideae</taxon>
        <taxon>Mentheae</taxon>
        <taxon>Salviinae</taxon>
        <taxon>Salvia</taxon>
        <taxon>Salvia subgen. Calosphace</taxon>
    </lineage>
</organism>
<keyword evidence="4" id="KW-0539">Nucleus</keyword>
<dbReference type="PANTHER" id="PTHR32002:SF41">
    <property type="entry name" value="PROTEIN NLP8"/>
    <property type="match status" value="1"/>
</dbReference>
<keyword evidence="1" id="KW-0805">Transcription regulation</keyword>
<feature type="domain" description="RWP-RK" evidence="5">
    <location>
        <begin position="463"/>
        <end position="544"/>
    </location>
</feature>
<proteinExistence type="predicted"/>
<dbReference type="SMART" id="SM00666">
    <property type="entry name" value="PB1"/>
    <property type="match status" value="1"/>
</dbReference>
<evidence type="ECO:0000313" key="7">
    <source>
        <dbReference type="EMBL" id="KAL1535352.1"/>
    </source>
</evidence>
<feature type="domain" description="PB1" evidence="6">
    <location>
        <begin position="696"/>
        <end position="778"/>
    </location>
</feature>
<evidence type="ECO:0000256" key="1">
    <source>
        <dbReference type="ARBA" id="ARBA00023015"/>
    </source>
</evidence>
<keyword evidence="3" id="KW-0804">Transcription</keyword>
<dbReference type="EMBL" id="JBEAFC010000011">
    <property type="protein sequence ID" value="KAL1535352.1"/>
    <property type="molecule type" value="Genomic_DNA"/>
</dbReference>
<dbReference type="InterPro" id="IPR045012">
    <property type="entry name" value="NLP"/>
</dbReference>
<dbReference type="Gene3D" id="3.10.20.90">
    <property type="entry name" value="Phosphatidylinositol 3-kinase Catalytic Subunit, Chain A, domain 1"/>
    <property type="match status" value="1"/>
</dbReference>
<keyword evidence="8" id="KW-1185">Reference proteome</keyword>
<dbReference type="InterPro" id="IPR053793">
    <property type="entry name" value="PB1-like"/>
</dbReference>
<dbReference type="InterPro" id="IPR003035">
    <property type="entry name" value="RWP-RK_dom"/>
</dbReference>
<dbReference type="Pfam" id="PF02042">
    <property type="entry name" value="RWP-RK"/>
    <property type="match status" value="1"/>
</dbReference>
<dbReference type="PROSITE" id="PS51519">
    <property type="entry name" value="RWP_RK"/>
    <property type="match status" value="1"/>
</dbReference>
<evidence type="ECO:0000256" key="4">
    <source>
        <dbReference type="ARBA" id="ARBA00023242"/>
    </source>
</evidence>
<accession>A0ABD1FUJ8</accession>
<dbReference type="Proteomes" id="UP001567538">
    <property type="component" value="Unassembled WGS sequence"/>
</dbReference>
<name>A0ABD1FUJ8_SALDI</name>
<sequence>MEGTVVPDFNYSSSCILELMNYEEHADWSVSFSNLSDHMFPSTNLSPLDEVNSMEGEYDDKVSFEGDTMALQEMDMDGVNDPDRKMNKCSKKRDAERSVVSRPLRPSLDEKLLKALHLCIRSFGGGALAQVWIPLRNGDECILSTAGQPYLHDGRLSEYREISRLFSFAAEPEASSLLGLPGRVFTSKAPEWTSNLMHYNKAEYLRVQHAVHHKVRGSIALPVFEDYSDERSCCAVLEIVTTEEKSSFDSEMEHVSRALQAVDLSSRQSSRLYPKSLSSNQRAALAEIKDILYAVCRAHRLPLALTWIPNETAQALILEESTYYSTGERMEGFVHACTNHFLKEGKGLVGKALKSNRPFFYPDVKEFHVSEYPLVHHARKLGLSAAVAIRLRSSYTGEDDYVVEFFLPVDTKGDNEQVLLVRSLLASVETICTSLSKVSDTELVEETKPEQPVINDELHSTKRYSKQKKRNTSEKNISLNVLQKYFSGSLKDAASSLGVCPTTLKRICRQHGIARWPFRKIKKVDRSLKKIRGMLESVPGVDLNHGRNLLLIGRTSLSERSDAVVQTSAACEVIDVEREEECLLDMDDVWNRGVCDGSKLAPLDMGPSWPASLNTMPWMTPSTDPQDPFLSKAGNSGWKACSGDEIDKGTTLTSKQASSDVTDSPYVSESVLMMNVSSSSSGSFDETTHVRRDAARITVKATDGENTVRFKFEPAAGCFELYSEVAKRFELQTGEFQLRYLDDDEEWVLLVTDSDLVECVEVLELLHTRMVKFRVRRVEELRYKK</sequence>
<evidence type="ECO:0000256" key="2">
    <source>
        <dbReference type="ARBA" id="ARBA00023125"/>
    </source>
</evidence>